<evidence type="ECO:0000256" key="5">
    <source>
        <dbReference type="ARBA" id="ARBA00023049"/>
    </source>
</evidence>
<name>A0A5J5GZG9_9BACI</name>
<proteinExistence type="predicted"/>
<sequence>MTSLEDKIIQSPFYITDELLKEIKELIADLPPEQGGALLGPRGSRLMTQFVFDSKAHTTSATYNASRNLDQIVKKKEQEHGVVFKGIVHSHPGGYDSPSWMDVQTVEGSLHTNQHMEFFIAPIVTVHYPNALANHELSLGDNRKISFYGGFREKLGRDKPILSNRSTRTFSLEKLDIKKIPLLQIKEDIRKCSRLFGEEADFRVLLIEQEEGEPFITAEMKVGETLEFFVSCDIHYPHSPPRILRIDHNQVTELEFNWEADSPCHYGLYRAMTKSSKKKQIEVPKAPKECAVITETSAVEEEAMAEKSELTTSPIDTEDTHSSTPMEEESPDIPTKKGVLKFVQTFILVKGKHLFTKQKHDAGGKKHVKSN</sequence>
<comment type="caution">
    <text evidence="8">The sequence shown here is derived from an EMBL/GenBank/DDBJ whole genome shotgun (WGS) entry which is preliminary data.</text>
</comment>
<evidence type="ECO:0000259" key="7">
    <source>
        <dbReference type="Pfam" id="PF14464"/>
    </source>
</evidence>
<dbReference type="GO" id="GO:0008237">
    <property type="term" value="F:metallopeptidase activity"/>
    <property type="evidence" value="ECO:0007669"/>
    <property type="project" value="UniProtKB-KW"/>
</dbReference>
<dbReference type="Pfam" id="PF14464">
    <property type="entry name" value="Prok-JAB"/>
    <property type="match status" value="1"/>
</dbReference>
<keyword evidence="9" id="KW-1185">Reference proteome</keyword>
<dbReference type="Proteomes" id="UP000326671">
    <property type="component" value="Unassembled WGS sequence"/>
</dbReference>
<reference evidence="8 9" key="1">
    <citation type="submission" date="2019-09" db="EMBL/GenBank/DDBJ databases">
        <title>Whole genome sequences of isolates from the Mars Exploration Rovers.</title>
        <authorList>
            <person name="Seuylemezian A."/>
            <person name="Vaishampayan P."/>
        </authorList>
    </citation>
    <scope>NUCLEOTIDE SEQUENCE [LARGE SCALE GENOMIC DNA]</scope>
    <source>
        <strain evidence="8 9">MER_TA_151</strain>
    </source>
</reference>
<gene>
    <name evidence="8" type="ORF">F4V44_25115</name>
</gene>
<evidence type="ECO:0000313" key="8">
    <source>
        <dbReference type="EMBL" id="KAA9012842.1"/>
    </source>
</evidence>
<dbReference type="AlphaFoldDB" id="A0A5J5GZG9"/>
<feature type="domain" description="JAB" evidence="7">
    <location>
        <begin position="26"/>
        <end position="115"/>
    </location>
</feature>
<dbReference type="SUPFAM" id="SSF102712">
    <property type="entry name" value="JAB1/MPN domain"/>
    <property type="match status" value="1"/>
</dbReference>
<accession>A0A5J5GZG9</accession>
<feature type="region of interest" description="Disordered" evidence="6">
    <location>
        <begin position="299"/>
        <end position="336"/>
    </location>
</feature>
<evidence type="ECO:0000256" key="2">
    <source>
        <dbReference type="ARBA" id="ARBA00022723"/>
    </source>
</evidence>
<dbReference type="OrthoDB" id="1845960at2"/>
<dbReference type="InterPro" id="IPR028090">
    <property type="entry name" value="JAB_dom_prok"/>
</dbReference>
<evidence type="ECO:0000256" key="6">
    <source>
        <dbReference type="SAM" id="MobiDB-lite"/>
    </source>
</evidence>
<dbReference type="GO" id="GO:0006508">
    <property type="term" value="P:proteolysis"/>
    <property type="evidence" value="ECO:0007669"/>
    <property type="project" value="UniProtKB-KW"/>
</dbReference>
<keyword evidence="4" id="KW-0862">Zinc</keyword>
<keyword evidence="1" id="KW-0645">Protease</keyword>
<evidence type="ECO:0000256" key="3">
    <source>
        <dbReference type="ARBA" id="ARBA00022801"/>
    </source>
</evidence>
<dbReference type="Gene3D" id="3.40.140.10">
    <property type="entry name" value="Cytidine Deaminase, domain 2"/>
    <property type="match status" value="1"/>
</dbReference>
<dbReference type="EMBL" id="VYKL01000058">
    <property type="protein sequence ID" value="KAA9012842.1"/>
    <property type="molecule type" value="Genomic_DNA"/>
</dbReference>
<keyword evidence="5" id="KW-0482">Metalloprotease</keyword>
<protein>
    <recommendedName>
        <fullName evidence="7">JAB domain-containing protein</fullName>
    </recommendedName>
</protein>
<dbReference type="GO" id="GO:0046872">
    <property type="term" value="F:metal ion binding"/>
    <property type="evidence" value="ECO:0007669"/>
    <property type="project" value="UniProtKB-KW"/>
</dbReference>
<evidence type="ECO:0000256" key="4">
    <source>
        <dbReference type="ARBA" id="ARBA00022833"/>
    </source>
</evidence>
<evidence type="ECO:0000256" key="1">
    <source>
        <dbReference type="ARBA" id="ARBA00022670"/>
    </source>
</evidence>
<organism evidence="8 9">
    <name type="scientific">Niallia endozanthoxylica</name>
    <dbReference type="NCBI Taxonomy" id="2036016"/>
    <lineage>
        <taxon>Bacteria</taxon>
        <taxon>Bacillati</taxon>
        <taxon>Bacillota</taxon>
        <taxon>Bacilli</taxon>
        <taxon>Bacillales</taxon>
        <taxon>Bacillaceae</taxon>
        <taxon>Niallia</taxon>
    </lineage>
</organism>
<keyword evidence="3" id="KW-0378">Hydrolase</keyword>
<keyword evidence="2" id="KW-0479">Metal-binding</keyword>
<evidence type="ECO:0000313" key="9">
    <source>
        <dbReference type="Proteomes" id="UP000326671"/>
    </source>
</evidence>